<dbReference type="RefSeq" id="WP_040290628.1">
    <property type="nucleotide sequence ID" value="NZ_BSRA01000002.1"/>
</dbReference>
<dbReference type="Proteomes" id="UP001157137">
    <property type="component" value="Unassembled WGS sequence"/>
</dbReference>
<dbReference type="InterPro" id="IPR002347">
    <property type="entry name" value="SDR_fam"/>
</dbReference>
<dbReference type="Pfam" id="PF00106">
    <property type="entry name" value="adh_short"/>
    <property type="match status" value="1"/>
</dbReference>
<dbReference type="Proteomes" id="UP000182589">
    <property type="component" value="Unassembled WGS sequence"/>
</dbReference>
<reference evidence="6" key="1">
    <citation type="submission" date="2016-10" db="EMBL/GenBank/DDBJ databases">
        <authorList>
            <person name="Varghese N."/>
        </authorList>
    </citation>
    <scope>NUCLEOTIDE SEQUENCE [LARGE SCALE GENOMIC DNA]</scope>
    <source>
        <strain evidence="6">DSM 12489</strain>
    </source>
</reference>
<dbReference type="InterPro" id="IPR020904">
    <property type="entry name" value="Sc_DH/Rdtase_CS"/>
</dbReference>
<protein>
    <submittedName>
        <fullName evidence="5">3-oxoacyl-[acyl-carrier protein] reductase</fullName>
    </submittedName>
    <submittedName>
        <fullName evidence="4">Oxidoreductase YoxD</fullName>
    </submittedName>
</protein>
<dbReference type="PROSITE" id="PS00061">
    <property type="entry name" value="ADH_SHORT"/>
    <property type="match status" value="1"/>
</dbReference>
<dbReference type="CDD" id="cd05233">
    <property type="entry name" value="SDR_c"/>
    <property type="match status" value="1"/>
</dbReference>
<evidence type="ECO:0000313" key="5">
    <source>
        <dbReference type="EMBL" id="SDW03125.1"/>
    </source>
</evidence>
<dbReference type="SUPFAM" id="SSF51735">
    <property type="entry name" value="NAD(P)-binding Rossmann-fold domains"/>
    <property type="match status" value="1"/>
</dbReference>
<dbReference type="InterPro" id="IPR036291">
    <property type="entry name" value="NAD(P)-bd_dom_sf"/>
</dbReference>
<evidence type="ECO:0000313" key="4">
    <source>
        <dbReference type="EMBL" id="GLV12766.1"/>
    </source>
</evidence>
<dbReference type="EMBL" id="FNOJ01000001">
    <property type="protein sequence ID" value="SDW03125.1"/>
    <property type="molecule type" value="Genomic_DNA"/>
</dbReference>
<reference evidence="5" key="2">
    <citation type="submission" date="2016-10" db="EMBL/GenBank/DDBJ databases">
        <authorList>
            <person name="de Groot N.N."/>
        </authorList>
    </citation>
    <scope>NUCLEOTIDE SEQUENCE [LARGE SCALE GENOMIC DNA]</scope>
    <source>
        <strain evidence="5">DSM 12489</strain>
    </source>
</reference>
<dbReference type="FunFam" id="3.40.50.720:FF:000047">
    <property type="entry name" value="NADP-dependent L-serine/L-allo-threonine dehydrogenase"/>
    <property type="match status" value="1"/>
</dbReference>
<dbReference type="PRINTS" id="PR00081">
    <property type="entry name" value="GDHRDH"/>
</dbReference>
<dbReference type="PIRSF" id="PIRSF000126">
    <property type="entry name" value="11-beta-HSD1"/>
    <property type="match status" value="1"/>
</dbReference>
<dbReference type="PANTHER" id="PTHR44196:SF1">
    <property type="entry name" value="DEHYDROGENASE_REDUCTASE SDR FAMILY MEMBER 7B"/>
    <property type="match status" value="1"/>
</dbReference>
<dbReference type="Gene3D" id="3.40.50.720">
    <property type="entry name" value="NAD(P)-binding Rossmann-like Domain"/>
    <property type="match status" value="1"/>
</dbReference>
<dbReference type="AlphaFoldDB" id="A0A1H2Q7R6"/>
<dbReference type="NCBIfam" id="NF005806">
    <property type="entry name" value="PRK07666.1"/>
    <property type="match status" value="1"/>
</dbReference>
<evidence type="ECO:0000256" key="3">
    <source>
        <dbReference type="RuleBase" id="RU000363"/>
    </source>
</evidence>
<keyword evidence="6" id="KW-1185">Reference proteome</keyword>
<evidence type="ECO:0000256" key="1">
    <source>
        <dbReference type="ARBA" id="ARBA00006484"/>
    </source>
</evidence>
<name>A0A1H2Q7R6_9BACL</name>
<dbReference type="GO" id="GO:0016020">
    <property type="term" value="C:membrane"/>
    <property type="evidence" value="ECO:0007669"/>
    <property type="project" value="TreeGrafter"/>
</dbReference>
<organism evidence="5 6">
    <name type="scientific">Alicyclobacillus hesperidum</name>
    <dbReference type="NCBI Taxonomy" id="89784"/>
    <lineage>
        <taxon>Bacteria</taxon>
        <taxon>Bacillati</taxon>
        <taxon>Bacillota</taxon>
        <taxon>Bacilli</taxon>
        <taxon>Bacillales</taxon>
        <taxon>Alicyclobacillaceae</taxon>
        <taxon>Alicyclobacillus</taxon>
    </lineage>
</organism>
<dbReference type="EMBL" id="BSRA01000002">
    <property type="protein sequence ID" value="GLV12766.1"/>
    <property type="molecule type" value="Genomic_DNA"/>
</dbReference>
<reference evidence="4" key="3">
    <citation type="submission" date="2023-02" db="EMBL/GenBank/DDBJ databases">
        <title>Proposal of a novel subspecies: Alicyclobacillus hesperidum subspecies aegle.</title>
        <authorList>
            <person name="Goto K."/>
            <person name="Fujii T."/>
            <person name="Yasui K."/>
            <person name="Mochida K."/>
            <person name="Kato-Tanaka Y."/>
            <person name="Morohoshi S."/>
            <person name="An S.Y."/>
            <person name="Kasai H."/>
            <person name="Yokota A."/>
        </authorList>
    </citation>
    <scope>NUCLEOTIDE SEQUENCE</scope>
    <source>
        <strain evidence="4">DSM 12766</strain>
    </source>
</reference>
<accession>A0A1H2Q7R6</accession>
<dbReference type="GO" id="GO:0016616">
    <property type="term" value="F:oxidoreductase activity, acting on the CH-OH group of donors, NAD or NADP as acceptor"/>
    <property type="evidence" value="ECO:0007669"/>
    <property type="project" value="UniProtKB-ARBA"/>
</dbReference>
<dbReference type="STRING" id="89784.SAMN04489725_101123"/>
<dbReference type="PRINTS" id="PR00080">
    <property type="entry name" value="SDRFAMILY"/>
</dbReference>
<proteinExistence type="inferred from homology"/>
<evidence type="ECO:0000256" key="2">
    <source>
        <dbReference type="ARBA" id="ARBA00023002"/>
    </source>
</evidence>
<keyword evidence="2" id="KW-0560">Oxidoreductase</keyword>
<comment type="similarity">
    <text evidence="1 3">Belongs to the short-chain dehydrogenases/reductases (SDR) family.</text>
</comment>
<evidence type="ECO:0000313" key="6">
    <source>
        <dbReference type="Proteomes" id="UP000182589"/>
    </source>
</evidence>
<dbReference type="PANTHER" id="PTHR44196">
    <property type="entry name" value="DEHYDROGENASE/REDUCTASE SDR FAMILY MEMBER 7B"/>
    <property type="match status" value="1"/>
</dbReference>
<sequence>MAQSLQGMHAIITGAGKGIGRSIAEHLAKAGVNLGLIARTQSDLDDVAKTLQSLSNVQVFTAQADVGEREQIEKAIATLTEQLGAVDILINNAGTATFGTVIDMPVEEWERMIRVNLLGTYYATRAVLPHMIERNGGNILNISSTAGERGSATTSAYSASKFGVMGFTESLMYEVRKHNIRVMALTPSTVNTELARAAGLKIGDESHQMQPEDIAELVTSILQLPPRVVVKTASIIMTNPQ</sequence>
<gene>
    <name evidence="4" type="primary">yoxD</name>
    <name evidence="4" type="ORF">Heshes_04500</name>
    <name evidence="5" type="ORF">SAMN04489725_101123</name>
</gene>